<organism evidence="6 7">
    <name type="scientific">Microbacterium schleiferi</name>
    <dbReference type="NCBI Taxonomy" id="69362"/>
    <lineage>
        <taxon>Bacteria</taxon>
        <taxon>Bacillati</taxon>
        <taxon>Actinomycetota</taxon>
        <taxon>Actinomycetes</taxon>
        <taxon>Micrococcales</taxon>
        <taxon>Microbacteriaceae</taxon>
        <taxon>Microbacterium</taxon>
    </lineage>
</organism>
<gene>
    <name evidence="6" type="ORF">IT882_03750</name>
</gene>
<dbReference type="InterPro" id="IPR029044">
    <property type="entry name" value="Nucleotide-diphossugar_trans"/>
</dbReference>
<proteinExistence type="inferred from homology"/>
<accession>A0A7S8MXY2</accession>
<dbReference type="Proteomes" id="UP000594480">
    <property type="component" value="Chromosome"/>
</dbReference>
<dbReference type="CDD" id="cd02526">
    <property type="entry name" value="GT2_RfbF_like"/>
    <property type="match status" value="1"/>
</dbReference>
<sequence length="280" mass="30995">MAGVVLAYHPDVTILRNIAALLEQVDAVYVVNNSPGEAATQVLAPLVSVSDVEVIELEGNLGVGAGFNAGIRRALDADAEYVWIFDQDSTVAPRMLRALLSHVDDYGVHTGIVGPALRAAETGRVYPADSGRGAARRNTLISSGSLFSRELLEDIGLHDEWMFVDYVDHDICLRAGAAGYTNLKVFDTVLDHRFGDSVPARLLGRKVYLANYSPLRLYYQSRNRVVLLRRFGPRGWFGEDCWFTLKAWTKIVLFETQRGSKTAAALRGLWDGLRWRPTSK</sequence>
<dbReference type="PANTHER" id="PTHR43179">
    <property type="entry name" value="RHAMNOSYLTRANSFERASE WBBL"/>
    <property type="match status" value="1"/>
</dbReference>
<protein>
    <submittedName>
        <fullName evidence="6">Glycosyltransferase family 2 protein</fullName>
    </submittedName>
</protein>
<name>A0A7S8MXY2_9MICO</name>
<dbReference type="SUPFAM" id="SSF53448">
    <property type="entry name" value="Nucleotide-diphospho-sugar transferases"/>
    <property type="match status" value="1"/>
</dbReference>
<dbReference type="PANTHER" id="PTHR43179:SF12">
    <property type="entry name" value="GALACTOFURANOSYLTRANSFERASE GLFT2"/>
    <property type="match status" value="1"/>
</dbReference>
<dbReference type="AlphaFoldDB" id="A0A7S8MXY2"/>
<keyword evidence="4 6" id="KW-0808">Transferase</keyword>
<dbReference type="GO" id="GO:0016757">
    <property type="term" value="F:glycosyltransferase activity"/>
    <property type="evidence" value="ECO:0007669"/>
    <property type="project" value="UniProtKB-KW"/>
</dbReference>
<dbReference type="Gene3D" id="3.90.550.10">
    <property type="entry name" value="Spore Coat Polysaccharide Biosynthesis Protein SpsA, Chain A"/>
    <property type="match status" value="1"/>
</dbReference>
<evidence type="ECO:0000256" key="2">
    <source>
        <dbReference type="ARBA" id="ARBA00006739"/>
    </source>
</evidence>
<evidence type="ECO:0000256" key="4">
    <source>
        <dbReference type="ARBA" id="ARBA00022679"/>
    </source>
</evidence>
<dbReference type="KEGG" id="msf:IT882_03750"/>
<evidence type="ECO:0000313" key="6">
    <source>
        <dbReference type="EMBL" id="QPE05210.1"/>
    </source>
</evidence>
<comment type="similarity">
    <text evidence="2">Belongs to the glycosyltransferase 2 family.</text>
</comment>
<feature type="domain" description="Glycosyltransferase 2-like" evidence="5">
    <location>
        <begin position="7"/>
        <end position="121"/>
    </location>
</feature>
<dbReference type="Pfam" id="PF00535">
    <property type="entry name" value="Glycos_transf_2"/>
    <property type="match status" value="1"/>
</dbReference>
<evidence type="ECO:0000313" key="7">
    <source>
        <dbReference type="Proteomes" id="UP000594480"/>
    </source>
</evidence>
<keyword evidence="7" id="KW-1185">Reference proteome</keyword>
<keyword evidence="3" id="KW-0328">Glycosyltransferase</keyword>
<comment type="pathway">
    <text evidence="1">Cell wall biogenesis; cell wall polysaccharide biosynthesis.</text>
</comment>
<evidence type="ECO:0000256" key="3">
    <source>
        <dbReference type="ARBA" id="ARBA00022676"/>
    </source>
</evidence>
<dbReference type="InterPro" id="IPR001173">
    <property type="entry name" value="Glyco_trans_2-like"/>
</dbReference>
<evidence type="ECO:0000259" key="5">
    <source>
        <dbReference type="Pfam" id="PF00535"/>
    </source>
</evidence>
<reference evidence="6 7" key="1">
    <citation type="submission" date="2020-11" db="EMBL/GenBank/DDBJ databases">
        <title>Amino acid is mineralized and recycled by bacteria in oceanic microbiome.</title>
        <authorList>
            <person name="Zheng L.Y."/>
        </authorList>
    </citation>
    <scope>NUCLEOTIDE SEQUENCE [LARGE SCALE GENOMIC DNA]</scope>
    <source>
        <strain evidence="6 7">A32-1</strain>
    </source>
</reference>
<dbReference type="EMBL" id="CP064760">
    <property type="protein sequence ID" value="QPE05210.1"/>
    <property type="molecule type" value="Genomic_DNA"/>
</dbReference>
<dbReference type="RefSeq" id="WP_195693228.1">
    <property type="nucleotide sequence ID" value="NZ_CP064760.1"/>
</dbReference>
<evidence type="ECO:0000256" key="1">
    <source>
        <dbReference type="ARBA" id="ARBA00004776"/>
    </source>
</evidence>